<evidence type="ECO:0000313" key="1">
    <source>
        <dbReference type="EMBL" id="CAK0851236.1"/>
    </source>
</evidence>
<accession>A0ABN9TY27</accession>
<protein>
    <submittedName>
        <fullName evidence="1">Uncharacterized protein</fullName>
    </submittedName>
</protein>
<gene>
    <name evidence="1" type="ORF">PCOR1329_LOCUS43423</name>
</gene>
<organism evidence="1 2">
    <name type="scientific">Prorocentrum cordatum</name>
    <dbReference type="NCBI Taxonomy" id="2364126"/>
    <lineage>
        <taxon>Eukaryota</taxon>
        <taxon>Sar</taxon>
        <taxon>Alveolata</taxon>
        <taxon>Dinophyceae</taxon>
        <taxon>Prorocentrales</taxon>
        <taxon>Prorocentraceae</taxon>
        <taxon>Prorocentrum</taxon>
    </lineage>
</organism>
<dbReference type="Proteomes" id="UP001189429">
    <property type="component" value="Unassembled WGS sequence"/>
</dbReference>
<name>A0ABN9TY27_9DINO</name>
<proteinExistence type="predicted"/>
<sequence length="75" mass="8250">MSLRFCDQCGAYCSDPWFGLDLLVVAQGMLDLTLPFLAGTYASLLASGFSPALDEKGGWSWRIGEEEVERVSQML</sequence>
<evidence type="ECO:0000313" key="2">
    <source>
        <dbReference type="Proteomes" id="UP001189429"/>
    </source>
</evidence>
<reference evidence="1" key="1">
    <citation type="submission" date="2023-10" db="EMBL/GenBank/DDBJ databases">
        <authorList>
            <person name="Chen Y."/>
            <person name="Shah S."/>
            <person name="Dougan E. K."/>
            <person name="Thang M."/>
            <person name="Chan C."/>
        </authorList>
    </citation>
    <scope>NUCLEOTIDE SEQUENCE [LARGE SCALE GENOMIC DNA]</scope>
</reference>
<dbReference type="EMBL" id="CAUYUJ010015218">
    <property type="protein sequence ID" value="CAK0851236.1"/>
    <property type="molecule type" value="Genomic_DNA"/>
</dbReference>
<comment type="caution">
    <text evidence="1">The sequence shown here is derived from an EMBL/GenBank/DDBJ whole genome shotgun (WGS) entry which is preliminary data.</text>
</comment>
<keyword evidence="2" id="KW-1185">Reference proteome</keyword>